<dbReference type="Proteomes" id="UP000694700">
    <property type="component" value="Unplaced"/>
</dbReference>
<evidence type="ECO:0000313" key="1">
    <source>
        <dbReference type="Ensembl" id="ENSCCRP00015012332.1"/>
    </source>
</evidence>
<evidence type="ECO:0000313" key="2">
    <source>
        <dbReference type="Proteomes" id="UP000694700"/>
    </source>
</evidence>
<dbReference type="AlphaFoldDB" id="A0A8C1YKD2"/>
<proteinExistence type="predicted"/>
<protein>
    <submittedName>
        <fullName evidence="1">Uncharacterized protein</fullName>
    </submittedName>
</protein>
<organism evidence="1 2">
    <name type="scientific">Cyprinus carpio</name>
    <name type="common">Common carp</name>
    <dbReference type="NCBI Taxonomy" id="7962"/>
    <lineage>
        <taxon>Eukaryota</taxon>
        <taxon>Metazoa</taxon>
        <taxon>Chordata</taxon>
        <taxon>Craniata</taxon>
        <taxon>Vertebrata</taxon>
        <taxon>Euteleostomi</taxon>
        <taxon>Actinopterygii</taxon>
        <taxon>Neopterygii</taxon>
        <taxon>Teleostei</taxon>
        <taxon>Ostariophysi</taxon>
        <taxon>Cypriniformes</taxon>
        <taxon>Cyprinidae</taxon>
        <taxon>Cyprininae</taxon>
        <taxon>Cyprinus</taxon>
    </lineage>
</organism>
<sequence>MALRHGMAILNRSCSYFCKHNIYNDGYSDNYNYIYNDDYSDNYKGIYNDDYSDNYKDIYNDGYNIYNDGYTGQQGQHGRTDVPVHCQSCFCGAQSLLGTYTTP</sequence>
<dbReference type="Ensembl" id="ENSCCRT00015012781.1">
    <property type="protein sequence ID" value="ENSCCRP00015012332.1"/>
    <property type="gene ID" value="ENSCCRG00015005708.1"/>
</dbReference>
<accession>A0A8C1YKD2</accession>
<reference evidence="1" key="1">
    <citation type="submission" date="2025-08" db="UniProtKB">
        <authorList>
            <consortium name="Ensembl"/>
        </authorList>
    </citation>
    <scope>IDENTIFICATION</scope>
</reference>
<name>A0A8C1YKD2_CYPCA</name>